<evidence type="ECO:0000313" key="3">
    <source>
        <dbReference type="Proteomes" id="UP001590950"/>
    </source>
</evidence>
<comment type="caution">
    <text evidence="2">The sequence shown here is derived from an EMBL/GenBank/DDBJ whole genome shotgun (WGS) entry which is preliminary data.</text>
</comment>
<gene>
    <name evidence="2" type="ORF">N7G274_008433</name>
</gene>
<reference evidence="2 3" key="1">
    <citation type="submission" date="2024-09" db="EMBL/GenBank/DDBJ databases">
        <title>Rethinking Asexuality: The Enigmatic Case of Functional Sexual Genes in Lepraria (Stereocaulaceae).</title>
        <authorList>
            <person name="Doellman M."/>
            <person name="Sun Y."/>
            <person name="Barcenas-Pena A."/>
            <person name="Lumbsch H.T."/>
            <person name="Grewe F."/>
        </authorList>
    </citation>
    <scope>NUCLEOTIDE SEQUENCE [LARGE SCALE GENOMIC DNA]</scope>
    <source>
        <strain evidence="2 3">Mercado 3170</strain>
    </source>
</reference>
<feature type="compositionally biased region" description="Polar residues" evidence="1">
    <location>
        <begin position="83"/>
        <end position="93"/>
    </location>
</feature>
<feature type="compositionally biased region" description="Polar residues" evidence="1">
    <location>
        <begin position="35"/>
        <end position="48"/>
    </location>
</feature>
<sequence length="262" mass="29757">MNTGQTSSELFSMKDFASHLIRTTSQFYPAEPRSQAPSTPESDLQLSKRSTKPGRTIEHSSQELPIYNMTSSSRPTTPTTGSQNQSHPQNPSHFLNLPKELRTHIYALVLIYPQPLWWQDTSRPHNPQTTTAFLSVNQLIHTEALPLFYKSNTFRLPTLTPSLTPILNSQPNLATMHHITLHYVWAHFPSYAPNHMAEVRLSFRMMRFLAQDVDAMIAQVDACVAVCLGEIAQCCPRLRSLRVYMPRVEELEGIRRGLRGFG</sequence>
<feature type="compositionally biased region" description="Low complexity" evidence="1">
    <location>
        <begin position="70"/>
        <end position="82"/>
    </location>
</feature>
<accession>A0ABR3ZYH6</accession>
<dbReference type="InterPro" id="IPR038883">
    <property type="entry name" value="AN11006-like"/>
</dbReference>
<dbReference type="EMBL" id="JBEFKJ010000030">
    <property type="protein sequence ID" value="KAL2038675.1"/>
    <property type="molecule type" value="Genomic_DNA"/>
</dbReference>
<dbReference type="PANTHER" id="PTHR42085">
    <property type="entry name" value="F-BOX DOMAIN-CONTAINING PROTEIN"/>
    <property type="match status" value="1"/>
</dbReference>
<evidence type="ECO:0000313" key="2">
    <source>
        <dbReference type="EMBL" id="KAL2038675.1"/>
    </source>
</evidence>
<organism evidence="2 3">
    <name type="scientific">Stereocaulon virgatum</name>
    <dbReference type="NCBI Taxonomy" id="373712"/>
    <lineage>
        <taxon>Eukaryota</taxon>
        <taxon>Fungi</taxon>
        <taxon>Dikarya</taxon>
        <taxon>Ascomycota</taxon>
        <taxon>Pezizomycotina</taxon>
        <taxon>Lecanoromycetes</taxon>
        <taxon>OSLEUM clade</taxon>
        <taxon>Lecanoromycetidae</taxon>
        <taxon>Lecanorales</taxon>
        <taxon>Lecanorineae</taxon>
        <taxon>Stereocaulaceae</taxon>
        <taxon>Stereocaulon</taxon>
    </lineage>
</organism>
<protein>
    <submittedName>
        <fullName evidence="2">Uncharacterized protein</fullName>
    </submittedName>
</protein>
<dbReference type="Proteomes" id="UP001590950">
    <property type="component" value="Unassembled WGS sequence"/>
</dbReference>
<dbReference type="PANTHER" id="PTHR42085:SF2">
    <property type="entry name" value="F-BOX DOMAIN-CONTAINING PROTEIN"/>
    <property type="match status" value="1"/>
</dbReference>
<evidence type="ECO:0000256" key="1">
    <source>
        <dbReference type="SAM" id="MobiDB-lite"/>
    </source>
</evidence>
<proteinExistence type="predicted"/>
<name>A0ABR3ZYH6_9LECA</name>
<keyword evidence="3" id="KW-1185">Reference proteome</keyword>
<feature type="region of interest" description="Disordered" evidence="1">
    <location>
        <begin position="24"/>
        <end position="95"/>
    </location>
</feature>